<accession>A0AAU9C662</accession>
<feature type="transmembrane region" description="Helical" evidence="1">
    <location>
        <begin position="12"/>
        <end position="29"/>
    </location>
</feature>
<feature type="transmembrane region" description="Helical" evidence="1">
    <location>
        <begin position="337"/>
        <end position="362"/>
    </location>
</feature>
<feature type="transmembrane region" description="Helical" evidence="1">
    <location>
        <begin position="44"/>
        <end position="61"/>
    </location>
</feature>
<feature type="transmembrane region" description="Helical" evidence="1">
    <location>
        <begin position="94"/>
        <end position="114"/>
    </location>
</feature>
<evidence type="ECO:0000313" key="2">
    <source>
        <dbReference type="EMBL" id="BCX89037.1"/>
    </source>
</evidence>
<keyword evidence="3" id="KW-1185">Reference proteome</keyword>
<dbReference type="Proteomes" id="UP001321450">
    <property type="component" value="Chromosome"/>
</dbReference>
<sequence length="371" mass="40471">MQTALFNLGFRPFFLFGAGFSLLALALWLGPHFPARLAWHAHEMVYGFAAAIVAGFLLTAVRNWTGRATVEGGPLAVLFALWLGARLLSLGGKIALTAAILDLLFLLGLLASIARPIWQVRQWRQWGVMTCVAVLAAGQTGHLAGILTSDPAIAQLGIWSGLYAILGLILIIGRRVIPFFTERGVGYPVTLRQFDWIDRSAMPLFTAFAIATLLWPGAWPQRLLAATLAILHAIRLGGWYTPGIWRRPLLWILHLAYAWLVVGFLLSAWDVRLASHAFTVGGMGGMILGMICRVSLGHTGRSIHLPPAGITILFVALSAAAVLRGLGPLLWPQATWLWFHLAGGLWALAYGGFVWIYAPILWQPRIDGRPG</sequence>
<protein>
    <submittedName>
        <fullName evidence="2">Uncharacterized protein involved in response to NO</fullName>
    </submittedName>
</protein>
<feature type="transmembrane region" description="Helical" evidence="1">
    <location>
        <begin position="153"/>
        <end position="173"/>
    </location>
</feature>
<dbReference type="EMBL" id="AP024718">
    <property type="protein sequence ID" value="BCX89037.1"/>
    <property type="molecule type" value="Genomic_DNA"/>
</dbReference>
<dbReference type="Pfam" id="PF05940">
    <property type="entry name" value="NnrS"/>
    <property type="match status" value="1"/>
</dbReference>
<keyword evidence="1" id="KW-0812">Transmembrane</keyword>
<feature type="transmembrane region" description="Helical" evidence="1">
    <location>
        <begin position="224"/>
        <end position="242"/>
    </location>
</feature>
<feature type="transmembrane region" description="Helical" evidence="1">
    <location>
        <begin position="275"/>
        <end position="296"/>
    </location>
</feature>
<gene>
    <name evidence="2" type="ORF">MIN45_P1407</name>
</gene>
<dbReference type="KEGG" id="meiy:MIN45_P1407"/>
<organism evidence="2 3">
    <name type="scientific">Methylomarinovum tepidoasis</name>
    <dbReference type="NCBI Taxonomy" id="2840183"/>
    <lineage>
        <taxon>Bacteria</taxon>
        <taxon>Pseudomonadati</taxon>
        <taxon>Pseudomonadota</taxon>
        <taxon>Gammaproteobacteria</taxon>
        <taxon>Methylococcales</taxon>
        <taxon>Methylothermaceae</taxon>
        <taxon>Methylomarinovum</taxon>
    </lineage>
</organism>
<name>A0AAU9C662_9GAMM</name>
<keyword evidence="1" id="KW-0472">Membrane</keyword>
<evidence type="ECO:0000256" key="1">
    <source>
        <dbReference type="SAM" id="Phobius"/>
    </source>
</evidence>
<feature type="transmembrane region" description="Helical" evidence="1">
    <location>
        <begin position="249"/>
        <end position="269"/>
    </location>
</feature>
<feature type="transmembrane region" description="Helical" evidence="1">
    <location>
        <begin position="308"/>
        <end position="331"/>
    </location>
</feature>
<dbReference type="RefSeq" id="WP_286291304.1">
    <property type="nucleotide sequence ID" value="NZ_AP024718.1"/>
</dbReference>
<keyword evidence="1" id="KW-1133">Transmembrane helix</keyword>
<proteinExistence type="predicted"/>
<evidence type="ECO:0000313" key="3">
    <source>
        <dbReference type="Proteomes" id="UP001321450"/>
    </source>
</evidence>
<dbReference type="AlphaFoldDB" id="A0AAU9C662"/>
<dbReference type="InterPro" id="IPR010266">
    <property type="entry name" value="NnrS"/>
</dbReference>
<feature type="transmembrane region" description="Helical" evidence="1">
    <location>
        <begin position="201"/>
        <end position="218"/>
    </location>
</feature>
<feature type="transmembrane region" description="Helical" evidence="1">
    <location>
        <begin position="126"/>
        <end position="147"/>
    </location>
</feature>
<reference evidence="3" key="1">
    <citation type="journal article" date="2024" name="Int. J. Syst. Evol. Microbiol.">
        <title>Methylomarinovum tepidoasis sp. nov., a moderately thermophilic methanotroph of the family Methylothermaceae isolated from a deep-sea hydrothermal field.</title>
        <authorList>
            <person name="Hirayama H."/>
            <person name="Takaki Y."/>
            <person name="Abe M."/>
            <person name="Miyazaki M."/>
            <person name="Uematsu K."/>
            <person name="Matsui Y."/>
            <person name="Takai K."/>
        </authorList>
    </citation>
    <scope>NUCLEOTIDE SEQUENCE [LARGE SCALE GENOMIC DNA]</scope>
    <source>
        <strain evidence="3">IN45</strain>
    </source>
</reference>
<feature type="transmembrane region" description="Helical" evidence="1">
    <location>
        <begin position="68"/>
        <end position="88"/>
    </location>
</feature>